<accession>G7LF89</accession>
<proteinExistence type="predicted"/>
<protein>
    <submittedName>
        <fullName evidence="1 2">Uncharacterized protein</fullName>
    </submittedName>
</protein>
<reference evidence="1 3" key="2">
    <citation type="journal article" date="2014" name="BMC Genomics">
        <title>An improved genome release (version Mt4.0) for the model legume Medicago truncatula.</title>
        <authorList>
            <person name="Tang H."/>
            <person name="Krishnakumar V."/>
            <person name="Bidwell S."/>
            <person name="Rosen B."/>
            <person name="Chan A."/>
            <person name="Zhou S."/>
            <person name="Gentzbittel L."/>
            <person name="Childs K.L."/>
            <person name="Yandell M."/>
            <person name="Gundlach H."/>
            <person name="Mayer K.F."/>
            <person name="Schwartz D.C."/>
            <person name="Town C.D."/>
        </authorList>
    </citation>
    <scope>GENOME REANNOTATION</scope>
    <source>
        <strain evidence="2 3">cv. Jemalong A17</strain>
    </source>
</reference>
<dbReference type="AlphaFoldDB" id="G7LF89"/>
<dbReference type="PaxDb" id="3880-AET02257"/>
<keyword evidence="3" id="KW-1185">Reference proteome</keyword>
<dbReference type="Proteomes" id="UP000002051">
    <property type="component" value="Chromosome 8"/>
</dbReference>
<dbReference type="EnsemblPlants" id="AET02257">
    <property type="protein sequence ID" value="AET02257"/>
    <property type="gene ID" value="MTR_8g038230"/>
</dbReference>
<organism evidence="1 3">
    <name type="scientific">Medicago truncatula</name>
    <name type="common">Barrel medic</name>
    <name type="synonym">Medicago tribuloides</name>
    <dbReference type="NCBI Taxonomy" id="3880"/>
    <lineage>
        <taxon>Eukaryota</taxon>
        <taxon>Viridiplantae</taxon>
        <taxon>Streptophyta</taxon>
        <taxon>Embryophyta</taxon>
        <taxon>Tracheophyta</taxon>
        <taxon>Spermatophyta</taxon>
        <taxon>Magnoliopsida</taxon>
        <taxon>eudicotyledons</taxon>
        <taxon>Gunneridae</taxon>
        <taxon>Pentapetalae</taxon>
        <taxon>rosids</taxon>
        <taxon>fabids</taxon>
        <taxon>Fabales</taxon>
        <taxon>Fabaceae</taxon>
        <taxon>Papilionoideae</taxon>
        <taxon>50 kb inversion clade</taxon>
        <taxon>NPAAA clade</taxon>
        <taxon>Hologalegina</taxon>
        <taxon>IRL clade</taxon>
        <taxon>Trifolieae</taxon>
        <taxon>Medicago</taxon>
    </lineage>
</organism>
<sequence length="281" mass="33115">MVMHGRKMCGRSVSGHGMSVGRWFDNNLQKGRLFAWKDDRYLWQSFEKYVDSYSHMDRLYNYSDYFPIGLIQRCILQYEDAYQREVLTVCFTKNNLKCPPLKMVNTKDAPKKVDHFIQSTKRSYILSGSMSMLAIKIYIFRSRSEHFQINISNGHQNIRLELLRELTNNHYLQLIGTHNRFNKVKCTITSDCIGPAIEDKWMIILDMSFLIVHKYKHMVVLLSIEIGQSETFFNLCGAPSQIDRMAVIFYEPWELGYIRRMASCNELSRVAGHEIIEMMMW</sequence>
<evidence type="ECO:0000313" key="3">
    <source>
        <dbReference type="Proteomes" id="UP000002051"/>
    </source>
</evidence>
<evidence type="ECO:0000313" key="1">
    <source>
        <dbReference type="EMBL" id="AET02257.1"/>
    </source>
</evidence>
<evidence type="ECO:0000313" key="2">
    <source>
        <dbReference type="EnsemblPlants" id="AET02257"/>
    </source>
</evidence>
<dbReference type="EMBL" id="CM001224">
    <property type="protein sequence ID" value="AET02257.1"/>
    <property type="molecule type" value="Genomic_DNA"/>
</dbReference>
<reference evidence="2" key="3">
    <citation type="submission" date="2015-04" db="UniProtKB">
        <authorList>
            <consortium name="EnsemblPlants"/>
        </authorList>
    </citation>
    <scope>IDENTIFICATION</scope>
    <source>
        <strain evidence="2">cv. Jemalong A17</strain>
    </source>
</reference>
<name>G7LF89_MEDTR</name>
<reference evidence="1 3" key="1">
    <citation type="journal article" date="2011" name="Nature">
        <title>The Medicago genome provides insight into the evolution of rhizobial symbioses.</title>
        <authorList>
            <person name="Young N.D."/>
            <person name="Debelle F."/>
            <person name="Oldroyd G.E."/>
            <person name="Geurts R."/>
            <person name="Cannon S.B."/>
            <person name="Udvardi M.K."/>
            <person name="Benedito V.A."/>
            <person name="Mayer K.F."/>
            <person name="Gouzy J."/>
            <person name="Schoof H."/>
            <person name="Van de Peer Y."/>
            <person name="Proost S."/>
            <person name="Cook D.R."/>
            <person name="Meyers B.C."/>
            <person name="Spannagl M."/>
            <person name="Cheung F."/>
            <person name="De Mita S."/>
            <person name="Krishnakumar V."/>
            <person name="Gundlach H."/>
            <person name="Zhou S."/>
            <person name="Mudge J."/>
            <person name="Bharti A.K."/>
            <person name="Murray J.D."/>
            <person name="Naoumkina M.A."/>
            <person name="Rosen B."/>
            <person name="Silverstein K.A."/>
            <person name="Tang H."/>
            <person name="Rombauts S."/>
            <person name="Zhao P.X."/>
            <person name="Zhou P."/>
            <person name="Barbe V."/>
            <person name="Bardou P."/>
            <person name="Bechner M."/>
            <person name="Bellec A."/>
            <person name="Berger A."/>
            <person name="Berges H."/>
            <person name="Bidwell S."/>
            <person name="Bisseling T."/>
            <person name="Choisne N."/>
            <person name="Couloux A."/>
            <person name="Denny R."/>
            <person name="Deshpande S."/>
            <person name="Dai X."/>
            <person name="Doyle J.J."/>
            <person name="Dudez A.M."/>
            <person name="Farmer A.D."/>
            <person name="Fouteau S."/>
            <person name="Franken C."/>
            <person name="Gibelin C."/>
            <person name="Gish J."/>
            <person name="Goldstein S."/>
            <person name="Gonzalez A.J."/>
            <person name="Green P.J."/>
            <person name="Hallab A."/>
            <person name="Hartog M."/>
            <person name="Hua A."/>
            <person name="Humphray S.J."/>
            <person name="Jeong D.H."/>
            <person name="Jing Y."/>
            <person name="Jocker A."/>
            <person name="Kenton S.M."/>
            <person name="Kim D.J."/>
            <person name="Klee K."/>
            <person name="Lai H."/>
            <person name="Lang C."/>
            <person name="Lin S."/>
            <person name="Macmil S.L."/>
            <person name="Magdelenat G."/>
            <person name="Matthews L."/>
            <person name="McCorrison J."/>
            <person name="Monaghan E.L."/>
            <person name="Mun J.H."/>
            <person name="Najar F.Z."/>
            <person name="Nicholson C."/>
            <person name="Noirot C."/>
            <person name="O'Bleness M."/>
            <person name="Paule C.R."/>
            <person name="Poulain J."/>
            <person name="Prion F."/>
            <person name="Qin B."/>
            <person name="Qu C."/>
            <person name="Retzel E.F."/>
            <person name="Riddle C."/>
            <person name="Sallet E."/>
            <person name="Samain S."/>
            <person name="Samson N."/>
            <person name="Sanders I."/>
            <person name="Saurat O."/>
            <person name="Scarpelli C."/>
            <person name="Schiex T."/>
            <person name="Segurens B."/>
            <person name="Severin A.J."/>
            <person name="Sherrier D.J."/>
            <person name="Shi R."/>
            <person name="Sims S."/>
            <person name="Singer S.R."/>
            <person name="Sinharoy S."/>
            <person name="Sterck L."/>
            <person name="Viollet A."/>
            <person name="Wang B.B."/>
            <person name="Wang K."/>
            <person name="Wang M."/>
            <person name="Wang X."/>
            <person name="Warfsmann J."/>
            <person name="Weissenbach J."/>
            <person name="White D.D."/>
            <person name="White J.D."/>
            <person name="Wiley G.B."/>
            <person name="Wincker P."/>
            <person name="Xing Y."/>
            <person name="Yang L."/>
            <person name="Yao Z."/>
            <person name="Ying F."/>
            <person name="Zhai J."/>
            <person name="Zhou L."/>
            <person name="Zuber A."/>
            <person name="Denarie J."/>
            <person name="Dixon R.A."/>
            <person name="May G.D."/>
            <person name="Schwartz D.C."/>
            <person name="Rogers J."/>
            <person name="Quetier F."/>
            <person name="Town C.D."/>
            <person name="Roe B.A."/>
        </authorList>
    </citation>
    <scope>NUCLEOTIDE SEQUENCE [LARGE SCALE GENOMIC DNA]</scope>
    <source>
        <strain evidence="1">A17</strain>
        <strain evidence="2 3">cv. Jemalong A17</strain>
    </source>
</reference>
<dbReference type="HOGENOM" id="CLU_991672_0_0_1"/>
<gene>
    <name evidence="1" type="ordered locus">MTR_8g038230</name>
</gene>